<dbReference type="EMBL" id="JBHRSL010000005">
    <property type="protein sequence ID" value="MFC3051873.1"/>
    <property type="molecule type" value="Genomic_DNA"/>
</dbReference>
<evidence type="ECO:0000256" key="1">
    <source>
        <dbReference type="ARBA" id="ARBA00009570"/>
    </source>
</evidence>
<comment type="caution">
    <text evidence="3">The sequence shown here is derived from an EMBL/GenBank/DDBJ whole genome shotgun (WGS) entry which is preliminary data.</text>
</comment>
<evidence type="ECO:0000256" key="2">
    <source>
        <dbReference type="ARBA" id="ARBA00023002"/>
    </source>
</evidence>
<dbReference type="Pfam" id="PF00866">
    <property type="entry name" value="Ring_hydroxyl_B"/>
    <property type="match status" value="1"/>
</dbReference>
<organism evidence="3 4">
    <name type="scientific">Kordiimonas pumila</name>
    <dbReference type="NCBI Taxonomy" id="2161677"/>
    <lineage>
        <taxon>Bacteria</taxon>
        <taxon>Pseudomonadati</taxon>
        <taxon>Pseudomonadota</taxon>
        <taxon>Alphaproteobacteria</taxon>
        <taxon>Kordiimonadales</taxon>
        <taxon>Kordiimonadaceae</taxon>
        <taxon>Kordiimonas</taxon>
    </lineage>
</organism>
<keyword evidence="2" id="KW-0560">Oxidoreductase</keyword>
<dbReference type="SUPFAM" id="SSF54427">
    <property type="entry name" value="NTF2-like"/>
    <property type="match status" value="1"/>
</dbReference>
<sequence length="161" mass="18467">MDMQSTGSHTYETLRAFYTDYMIVLDDFDLEKWPDFFTDDCFYRVTAKENWDAGNAFSAMRCESKGMLIDRVVGIQQTMMFAPRYLRRFQSALKVVDGEGDTVSVRSNFLCIQTLVDEPSEVAFCGVAFDKVKMLDSGPKLIERICVLDTEMILNSLIYPL</sequence>
<comment type="similarity">
    <text evidence="1">Belongs to the bacterial ring-hydroxylating dioxygenase beta subunit family.</text>
</comment>
<evidence type="ECO:0000313" key="3">
    <source>
        <dbReference type="EMBL" id="MFC3051873.1"/>
    </source>
</evidence>
<reference evidence="4" key="1">
    <citation type="journal article" date="2019" name="Int. J. Syst. Evol. Microbiol.">
        <title>The Global Catalogue of Microorganisms (GCM) 10K type strain sequencing project: providing services to taxonomists for standard genome sequencing and annotation.</title>
        <authorList>
            <consortium name="The Broad Institute Genomics Platform"/>
            <consortium name="The Broad Institute Genome Sequencing Center for Infectious Disease"/>
            <person name="Wu L."/>
            <person name="Ma J."/>
        </authorList>
    </citation>
    <scope>NUCLEOTIDE SEQUENCE [LARGE SCALE GENOMIC DNA]</scope>
    <source>
        <strain evidence="4">KCTC 62164</strain>
    </source>
</reference>
<evidence type="ECO:0000313" key="4">
    <source>
        <dbReference type="Proteomes" id="UP001595444"/>
    </source>
</evidence>
<protein>
    <submittedName>
        <fullName evidence="3">Aromatic-ring-hydroxylating dioxygenase subunit beta</fullName>
    </submittedName>
</protein>
<dbReference type="GO" id="GO:0051213">
    <property type="term" value="F:dioxygenase activity"/>
    <property type="evidence" value="ECO:0007669"/>
    <property type="project" value="UniProtKB-KW"/>
</dbReference>
<dbReference type="Proteomes" id="UP001595444">
    <property type="component" value="Unassembled WGS sequence"/>
</dbReference>
<dbReference type="RefSeq" id="WP_194214223.1">
    <property type="nucleotide sequence ID" value="NZ_CP061205.1"/>
</dbReference>
<keyword evidence="3" id="KW-0223">Dioxygenase</keyword>
<proteinExistence type="inferred from homology"/>
<dbReference type="InterPro" id="IPR000391">
    <property type="entry name" value="Rng_hydr_dOase-bsu"/>
</dbReference>
<gene>
    <name evidence="3" type="ORF">ACFOKA_08150</name>
</gene>
<accession>A0ABV7D3X8</accession>
<name>A0ABV7D3X8_9PROT</name>
<dbReference type="InterPro" id="IPR032710">
    <property type="entry name" value="NTF2-like_dom_sf"/>
</dbReference>
<keyword evidence="4" id="KW-1185">Reference proteome</keyword>
<dbReference type="Gene3D" id="3.10.450.50">
    <property type="match status" value="1"/>
</dbReference>